<name>A0A835FZU3_9POAL</name>
<evidence type="ECO:0000256" key="3">
    <source>
        <dbReference type="ARBA" id="ARBA00022963"/>
    </source>
</evidence>
<dbReference type="GO" id="GO:0016788">
    <property type="term" value="F:hydrolase activity, acting on ester bonds"/>
    <property type="evidence" value="ECO:0007669"/>
    <property type="project" value="InterPro"/>
</dbReference>
<dbReference type="InterPro" id="IPR051058">
    <property type="entry name" value="GDSL_Est/Lipase"/>
</dbReference>
<dbReference type="PANTHER" id="PTHR45648:SF104">
    <property type="entry name" value="OS02G0292600 PROTEIN"/>
    <property type="match status" value="1"/>
</dbReference>
<dbReference type="CDD" id="cd01837">
    <property type="entry name" value="SGNH_plant_lipase_like"/>
    <property type="match status" value="1"/>
</dbReference>
<reference evidence="5" key="1">
    <citation type="submission" date="2020-07" db="EMBL/GenBank/DDBJ databases">
        <title>Genome sequence and genetic diversity analysis of an under-domesticated orphan crop, white fonio (Digitaria exilis).</title>
        <authorList>
            <person name="Bennetzen J.L."/>
            <person name="Chen S."/>
            <person name="Ma X."/>
            <person name="Wang X."/>
            <person name="Yssel A.E.J."/>
            <person name="Chaluvadi S.R."/>
            <person name="Johnson M."/>
            <person name="Gangashetty P."/>
            <person name="Hamidou F."/>
            <person name="Sanogo M.D."/>
            <person name="Zwaenepoel A."/>
            <person name="Wallace J."/>
            <person name="Van De Peer Y."/>
            <person name="Van Deynze A."/>
        </authorList>
    </citation>
    <scope>NUCLEOTIDE SEQUENCE</scope>
    <source>
        <tissue evidence="5">Leaves</tissue>
    </source>
</reference>
<dbReference type="Gene3D" id="3.40.50.1110">
    <property type="entry name" value="SGNH hydrolase"/>
    <property type="match status" value="1"/>
</dbReference>
<evidence type="ECO:0000313" key="6">
    <source>
        <dbReference type="Proteomes" id="UP000636709"/>
    </source>
</evidence>
<sequence>MVIAVGILAMVTMLLVRAPLVQPVPQAIFIFGDGLLDVGNNIYIPGGAEVGEPTRADHPYYGIDFPGSKITGRFSNGYNLADFIAKSMTFEMSPPPYESLPKPSPVKMEGFTGVNYACGDAGIRNSTNGDITYPLMDQVGQFGATRTQLKAQLGGRKPLNIFLSKSLFLIAVGTMDLNPGYNMFLYVPQNDNQTEVQRLIELYGESLTELHAMGARRFGIINVGPCAEYMCDGDMNKVAVEFNGALGPFLSGLQVNLRGFRYSLFDLYGFSNATFQNPSASGFVYTGSACWPGYGSPCSNRTEFWFWDDYGYITEQAAKVTASAFYNGTANFTTPVKLMRLFPKRI</sequence>
<keyword evidence="4" id="KW-0732">Signal</keyword>
<protein>
    <recommendedName>
        <fullName evidence="7">GDSL esterase/lipase</fullName>
    </recommendedName>
</protein>
<keyword evidence="3" id="KW-0442">Lipid degradation</keyword>
<keyword evidence="6" id="KW-1185">Reference proteome</keyword>
<keyword evidence="3" id="KW-0443">Lipid metabolism</keyword>
<keyword evidence="2" id="KW-0378">Hydrolase</keyword>
<dbReference type="InterPro" id="IPR001087">
    <property type="entry name" value="GDSL"/>
</dbReference>
<dbReference type="PANTHER" id="PTHR45648">
    <property type="entry name" value="GDSL LIPASE/ACYLHYDROLASE FAMILY PROTEIN (AFU_ORTHOLOGUE AFUA_4G14700)"/>
    <property type="match status" value="1"/>
</dbReference>
<dbReference type="AlphaFoldDB" id="A0A835FZU3"/>
<comment type="similarity">
    <text evidence="1">Belongs to the 'GDSL' lipolytic enzyme family.</text>
</comment>
<accession>A0A835FZU3</accession>
<proteinExistence type="inferred from homology"/>
<gene>
    <name evidence="5" type="ORF">HU200_000654</name>
</gene>
<evidence type="ECO:0000256" key="4">
    <source>
        <dbReference type="SAM" id="SignalP"/>
    </source>
</evidence>
<dbReference type="OrthoDB" id="656399at2759"/>
<evidence type="ECO:0000256" key="2">
    <source>
        <dbReference type="ARBA" id="ARBA00022801"/>
    </source>
</evidence>
<dbReference type="InterPro" id="IPR036514">
    <property type="entry name" value="SGNH_hydro_sf"/>
</dbReference>
<dbReference type="InterPro" id="IPR035669">
    <property type="entry name" value="SGNH_plant_lipase-like"/>
</dbReference>
<feature type="signal peptide" evidence="4">
    <location>
        <begin position="1"/>
        <end position="23"/>
    </location>
</feature>
<dbReference type="GO" id="GO:0016042">
    <property type="term" value="P:lipid catabolic process"/>
    <property type="evidence" value="ECO:0007669"/>
    <property type="project" value="UniProtKB-KW"/>
</dbReference>
<evidence type="ECO:0000256" key="1">
    <source>
        <dbReference type="ARBA" id="ARBA00008668"/>
    </source>
</evidence>
<comment type="caution">
    <text evidence="5">The sequence shown here is derived from an EMBL/GenBank/DDBJ whole genome shotgun (WGS) entry which is preliminary data.</text>
</comment>
<feature type="chain" id="PRO_5032860086" description="GDSL esterase/lipase" evidence="4">
    <location>
        <begin position="24"/>
        <end position="346"/>
    </location>
</feature>
<organism evidence="5 6">
    <name type="scientific">Digitaria exilis</name>
    <dbReference type="NCBI Taxonomy" id="1010633"/>
    <lineage>
        <taxon>Eukaryota</taxon>
        <taxon>Viridiplantae</taxon>
        <taxon>Streptophyta</taxon>
        <taxon>Embryophyta</taxon>
        <taxon>Tracheophyta</taxon>
        <taxon>Spermatophyta</taxon>
        <taxon>Magnoliopsida</taxon>
        <taxon>Liliopsida</taxon>
        <taxon>Poales</taxon>
        <taxon>Poaceae</taxon>
        <taxon>PACMAD clade</taxon>
        <taxon>Panicoideae</taxon>
        <taxon>Panicodae</taxon>
        <taxon>Paniceae</taxon>
        <taxon>Anthephorinae</taxon>
        <taxon>Digitaria</taxon>
    </lineage>
</organism>
<dbReference type="Proteomes" id="UP000636709">
    <property type="component" value="Unassembled WGS sequence"/>
</dbReference>
<dbReference type="EMBL" id="JACEFO010000106">
    <property type="protein sequence ID" value="KAF8781238.1"/>
    <property type="molecule type" value="Genomic_DNA"/>
</dbReference>
<evidence type="ECO:0008006" key="7">
    <source>
        <dbReference type="Google" id="ProtNLM"/>
    </source>
</evidence>
<dbReference type="Pfam" id="PF00657">
    <property type="entry name" value="Lipase_GDSL"/>
    <property type="match status" value="1"/>
</dbReference>
<evidence type="ECO:0000313" key="5">
    <source>
        <dbReference type="EMBL" id="KAF8781238.1"/>
    </source>
</evidence>